<evidence type="ECO:0000313" key="2">
    <source>
        <dbReference type="Proteomes" id="UP000677913"/>
    </source>
</evidence>
<sequence length="223" mass="24102">MIINYERYLVEEKLSLGKREQKKLRKRLEALRQTYQGDPQGSGKDRIRELIASGVVTYGFDGSDASIEMLPEQIMVELVTYALWPVIIAPKLPGSWFEDLQEISSSQLATLVTHARLSRTTGSGMSVQTFERAVATVQFASGLLNLFEDLNDPHRGGPALTAVVLADSGSIPPKHASPKAIVLWTLSAAAAGVIGNRADAALGAAWDWLVDNGTSNTASHGSR</sequence>
<accession>A0A8J7WWU1</accession>
<dbReference type="AlphaFoldDB" id="A0A8J7WWU1"/>
<comment type="caution">
    <text evidence="1">The sequence shown here is derived from an EMBL/GenBank/DDBJ whole genome shotgun (WGS) entry which is preliminary data.</text>
</comment>
<reference evidence="1" key="1">
    <citation type="submission" date="2021-04" db="EMBL/GenBank/DDBJ databases">
        <title>Genome based classification of Actinospica acidithermotolerans sp. nov., an actinobacterium isolated from an Indonesian hot spring.</title>
        <authorList>
            <person name="Kusuma A.B."/>
            <person name="Putra K.E."/>
            <person name="Nafisah S."/>
            <person name="Loh J."/>
            <person name="Nouioui I."/>
            <person name="Goodfellow M."/>
        </authorList>
    </citation>
    <scope>NUCLEOTIDE SEQUENCE</scope>
    <source>
        <strain evidence="1">DSM 45618</strain>
    </source>
</reference>
<gene>
    <name evidence="1" type="ORF">KGA66_26125</name>
</gene>
<keyword evidence="2" id="KW-1185">Reference proteome</keyword>
<dbReference type="RefSeq" id="WP_211471721.1">
    <property type="nucleotide sequence ID" value="NZ_JAGSXH010000161.1"/>
</dbReference>
<protein>
    <submittedName>
        <fullName evidence="1">Uncharacterized protein</fullName>
    </submittedName>
</protein>
<dbReference type="EMBL" id="JAGSXH010000161">
    <property type="protein sequence ID" value="MBS2966544.1"/>
    <property type="molecule type" value="Genomic_DNA"/>
</dbReference>
<dbReference type="Proteomes" id="UP000677913">
    <property type="component" value="Unassembled WGS sequence"/>
</dbReference>
<name>A0A8J7WWU1_9ACTN</name>
<organism evidence="1 2">
    <name type="scientific">Actinocrinis puniceicyclus</name>
    <dbReference type="NCBI Taxonomy" id="977794"/>
    <lineage>
        <taxon>Bacteria</taxon>
        <taxon>Bacillati</taxon>
        <taxon>Actinomycetota</taxon>
        <taxon>Actinomycetes</taxon>
        <taxon>Catenulisporales</taxon>
        <taxon>Actinospicaceae</taxon>
        <taxon>Actinocrinis</taxon>
    </lineage>
</organism>
<proteinExistence type="predicted"/>
<evidence type="ECO:0000313" key="1">
    <source>
        <dbReference type="EMBL" id="MBS2966544.1"/>
    </source>
</evidence>